<dbReference type="EMBL" id="SNRY01001950">
    <property type="protein sequence ID" value="KAA6327675.1"/>
    <property type="molecule type" value="Genomic_DNA"/>
</dbReference>
<name>A0A5J4R2C0_9ZZZZ</name>
<reference evidence="1" key="1">
    <citation type="submission" date="2019-03" db="EMBL/GenBank/DDBJ databases">
        <title>Single cell metagenomics reveals metabolic interactions within the superorganism composed of flagellate Streblomastix strix and complex community of Bacteroidetes bacteria on its surface.</title>
        <authorList>
            <person name="Treitli S.C."/>
            <person name="Kolisko M."/>
            <person name="Husnik F."/>
            <person name="Keeling P."/>
            <person name="Hampl V."/>
        </authorList>
    </citation>
    <scope>NUCLEOTIDE SEQUENCE</scope>
    <source>
        <strain evidence="1">STM</strain>
    </source>
</reference>
<evidence type="ECO:0000313" key="1">
    <source>
        <dbReference type="EMBL" id="KAA6327675.1"/>
    </source>
</evidence>
<gene>
    <name evidence="1" type="ORF">EZS27_023356</name>
</gene>
<organism evidence="1">
    <name type="scientific">termite gut metagenome</name>
    <dbReference type="NCBI Taxonomy" id="433724"/>
    <lineage>
        <taxon>unclassified sequences</taxon>
        <taxon>metagenomes</taxon>
        <taxon>organismal metagenomes</taxon>
    </lineage>
</organism>
<accession>A0A5J4R2C0</accession>
<proteinExistence type="predicted"/>
<sequence length="206" mass="23999">MAMEEETSHIVIFVEGDTDKVFFTELLSFYRKQSLTPIYSCEIQNLRGVTRYTSKVIGKLQNEICPNAYKKGFIVKAVCCSYDTDIFEFSEQPAINWNKVKREIKRIGIKQFCEIKVECMIEDWMLDDLMGLCSYLKIDTPRTLQGKTGFEKIQTLFRKANKVYLKGVSIQKFIKNINMEKICSKRKESLVELENLLNVTLGRLMK</sequence>
<evidence type="ECO:0008006" key="2">
    <source>
        <dbReference type="Google" id="ProtNLM"/>
    </source>
</evidence>
<protein>
    <recommendedName>
        <fullName evidence="2">DUF4276 family protein</fullName>
    </recommendedName>
</protein>
<comment type="caution">
    <text evidence="1">The sequence shown here is derived from an EMBL/GenBank/DDBJ whole genome shotgun (WGS) entry which is preliminary data.</text>
</comment>
<dbReference type="AlphaFoldDB" id="A0A5J4R2C0"/>